<evidence type="ECO:0008006" key="4">
    <source>
        <dbReference type="Google" id="ProtNLM"/>
    </source>
</evidence>
<dbReference type="InterPro" id="IPR054816">
    <property type="entry name" value="Lipoprotein_mollicutes-type_CS"/>
</dbReference>
<organism evidence="2 3">
    <name type="scientific">Williamsoniiplasma luminosum</name>
    <dbReference type="NCBI Taxonomy" id="214888"/>
    <lineage>
        <taxon>Bacteria</taxon>
        <taxon>Bacillati</taxon>
        <taxon>Mycoplasmatota</taxon>
        <taxon>Mollicutes</taxon>
        <taxon>Entomoplasmatales</taxon>
        <taxon>Williamsoniiplasma</taxon>
    </lineage>
</organism>
<protein>
    <recommendedName>
        <fullName evidence="4">BspA family leucine-rich repeat surface protein</fullName>
    </recommendedName>
</protein>
<dbReference type="Proteomes" id="UP000232063">
    <property type="component" value="Chromosome"/>
</dbReference>
<dbReference type="PROSITE" id="PS51257">
    <property type="entry name" value="PROKAR_LIPOPROTEIN"/>
    <property type="match status" value="1"/>
</dbReference>
<keyword evidence="1" id="KW-0175">Coiled coil</keyword>
<name>A0A2K8NSR0_9MOLU</name>
<dbReference type="AlphaFoldDB" id="A0A2K8NSR0"/>
<accession>A0A2K8NSR0</accession>
<feature type="coiled-coil region" evidence="1">
    <location>
        <begin position="102"/>
        <end position="129"/>
    </location>
</feature>
<evidence type="ECO:0000256" key="1">
    <source>
        <dbReference type="SAM" id="Coils"/>
    </source>
</evidence>
<dbReference type="EMBL" id="CP024963">
    <property type="protein sequence ID" value="ATZ16807.1"/>
    <property type="molecule type" value="Genomic_DNA"/>
</dbReference>
<proteinExistence type="predicted"/>
<reference evidence="2 3" key="1">
    <citation type="submission" date="2017-11" db="EMBL/GenBank/DDBJ databases">
        <title>Genome sequence of Entomoplasma luminosum PIMN-1 (ATCC 49195).</title>
        <authorList>
            <person name="Lo W.-S."/>
            <person name="Gasparich G.E."/>
            <person name="Kuo C.-H."/>
        </authorList>
    </citation>
    <scope>NUCLEOTIDE SEQUENCE [LARGE SCALE GENOMIC DNA]</scope>
    <source>
        <strain evidence="2 3">PIMN-1</strain>
    </source>
</reference>
<dbReference type="NCBIfam" id="TIGR02167">
    <property type="entry name" value="Liste_lipo_26"/>
    <property type="match status" value="2"/>
</dbReference>
<gene>
    <name evidence="2" type="ORF">ELUMI_v1c00790</name>
</gene>
<sequence length="854" mass="95562">MKKLLSLLAAVSLSVPTTLLVVSCGVKIISLSELETNIGAIDGLDKRYIIEGIRKANSGYTISANDLEIDFDTLQTEDGEPRTGSVDVQGQGRYHGSLTVNFTLNKADLEELKELVKKAEKEHAQGSKLDDAWFTFNQEIGFAKGVIGVDPLAHKQTEIDAAYYRLQKAIIDFDEAGTKKINPWMLDANIASAKKAAENDRKEPAALEKLKNEIIKAEGIRKQAVDENWEIDKQDYVDKVADDLWSEVFTFIMSPNAETLPPGIEPPQPDQNTLKLSNSMQADALENEHQQSIEQLVLEGENMSINTSDVDNSYKTPQQDLEALLKQANALGQNDKAFDEYLKLRRAIGLAEGILSVYENETENEGVLTQAITDLQSAINTFTGSKDLKADKATDKLIKKIEVAKKAFDDGHFKPTNIKNELKQALDKANGIANPILGISQEHRVHQAINDLQLALIKFHAADNGSANYAELDKTINEATTLLAKERDNKIQLAVTMLERGIAIAQEVRGKNLTSDQQDQVDNANNRLKTAIEEFKKVENNKKEIKELIKFTDLGELKDNDANSIKEAVILKNPRVSVRDFEVDPNSILETKATIKGIGDYKGVVEVTFILSLKDISIIKYELEQVVYKKPNSFWEAKDLEKEFVKDGFDIEGGISVSVTRTVNFPEIKIRSFVVTGNAELNKNDFKYEGQINIYQLLDRENQTKTVYIDPIYGIVWADSGFIQKEIIHIGWDKEGRSDNFSENLEILPSYISPKIKSLEGIAMSSKTFNGDISKWDTSNVTNMWGMFQDALSFNGDISNWDTSNVTNMDKMFNGALSFNQNLSGWNISNVTTYKLFDNNTPVWETKNKPKFPN</sequence>
<evidence type="ECO:0000313" key="2">
    <source>
        <dbReference type="EMBL" id="ATZ16807.1"/>
    </source>
</evidence>
<dbReference type="KEGG" id="elj:ELUMI_v1c00790"/>
<dbReference type="RefSeq" id="WP_100618524.1">
    <property type="nucleotide sequence ID" value="NZ_CP024963.1"/>
</dbReference>
<keyword evidence="3" id="KW-1185">Reference proteome</keyword>
<dbReference type="Pfam" id="PF03382">
    <property type="entry name" value="DUF285"/>
    <property type="match status" value="1"/>
</dbReference>
<evidence type="ECO:0000313" key="3">
    <source>
        <dbReference type="Proteomes" id="UP000232063"/>
    </source>
</evidence>
<feature type="coiled-coil region" evidence="1">
    <location>
        <begin position="514"/>
        <end position="548"/>
    </location>
</feature>
<dbReference type="InterPro" id="IPR005046">
    <property type="entry name" value="DUF285"/>
</dbReference>
<dbReference type="NCBIfam" id="NF038029">
    <property type="entry name" value="LP_plasma"/>
    <property type="match status" value="1"/>
</dbReference>
<dbReference type="InterPro" id="IPR011889">
    <property type="entry name" value="Liste_lipo_26"/>
</dbReference>